<evidence type="ECO:0000313" key="2">
    <source>
        <dbReference type="EMBL" id="XDU61644.1"/>
    </source>
</evidence>
<dbReference type="Pfam" id="PF13644">
    <property type="entry name" value="DKNYY"/>
    <property type="match status" value="2"/>
</dbReference>
<feature type="signal peptide" evidence="1">
    <location>
        <begin position="1"/>
        <end position="22"/>
    </location>
</feature>
<dbReference type="RefSeq" id="WP_369715203.1">
    <property type="nucleotide sequence ID" value="NZ_CP165647.1"/>
</dbReference>
<evidence type="ECO:0000256" key="1">
    <source>
        <dbReference type="SAM" id="SignalP"/>
    </source>
</evidence>
<dbReference type="InterPro" id="IPR027375">
    <property type="entry name" value="DKNYY"/>
</dbReference>
<dbReference type="AlphaFoldDB" id="A0AB39V2N3"/>
<organism evidence="2">
    <name type="scientific">Leptotrichia alba</name>
    <dbReference type="NCBI Taxonomy" id="3239304"/>
    <lineage>
        <taxon>Bacteria</taxon>
        <taxon>Fusobacteriati</taxon>
        <taxon>Fusobacteriota</taxon>
        <taxon>Fusobacteriia</taxon>
        <taxon>Fusobacteriales</taxon>
        <taxon>Leptotrichiaceae</taxon>
        <taxon>Leptotrichia</taxon>
    </lineage>
</organism>
<name>A0AB39V2N3_9FUSO</name>
<sequence length="521" mass="63124">MVKKIAKITLFLILLNVGFAFPNNTYRKEKNKVYFSSDSEIKEADYNTFVELGNYYAKDKNFGYWRGEKIEGSDGKSFDILSKEMLNSYDEYAKDKNYVYYENKVLERANPKTIEWIRDYFLKDDKGIFWGTKKIENIKVKNFKKLGFYYWKNNNEIYYKDKKIENVDNQSFQILNKNYAKDKNNIYYKENIIKDVDIKTFENFFDVKKRNYIDEKVQYYRDKNNIYYEGKKLDVDRKTFEVLNERYSKDKNYLYYNNEIVKGLDIKTFKIVSQDSEKINFFKDKNHLYNEYAEIMENIDAKTFEILKDEKYKDKNGIYRYVSNRFYIDFESMDSKSYEKLGGAYVKYKNNIYWSNDRIKNADVNSFKILDDNMSYAKDRNHIYNGNKEIESSLSGKIEDSETFEFLTNGISYVSLYGKDKYNVYYIEDRSLNSFANYHYIYKINGIAKDKVKVLDKWFIKDDKNIYFKDKILENVDYDTFEILPDGDVKDKNRIYKDLIKQEEEKYYKRRSIRNIEDLKF</sequence>
<dbReference type="KEGG" id="lala:AB8B28_08265"/>
<accession>A0AB39V2N3</accession>
<feature type="chain" id="PRO_5044287991" evidence="1">
    <location>
        <begin position="23"/>
        <end position="521"/>
    </location>
</feature>
<gene>
    <name evidence="2" type="ORF">AB8B28_08265</name>
</gene>
<protein>
    <submittedName>
        <fullName evidence="2">DKNYY domain-containing protein</fullName>
    </submittedName>
</protein>
<reference evidence="2" key="1">
    <citation type="submission" date="2024-07" db="EMBL/GenBank/DDBJ databases">
        <authorList>
            <person name="Li X.-J."/>
            <person name="Wang X."/>
        </authorList>
    </citation>
    <scope>NUCLEOTIDE SEQUENCE</scope>
    <source>
        <strain evidence="2">HSP-536</strain>
    </source>
</reference>
<proteinExistence type="predicted"/>
<dbReference type="EMBL" id="CP165647">
    <property type="protein sequence ID" value="XDU61644.1"/>
    <property type="molecule type" value="Genomic_DNA"/>
</dbReference>
<keyword evidence="1" id="KW-0732">Signal</keyword>